<keyword evidence="1" id="KW-0472">Membrane</keyword>
<evidence type="ECO:0000256" key="1">
    <source>
        <dbReference type="SAM" id="Phobius"/>
    </source>
</evidence>
<sequence>MSQPNATLNFFKGMGWVFLGHIFIGIITSLGLPLLLFIGVSQLLYVIPLIIWARRSPARVGTIPGVLTMAGITFLLNAACWGLIWGLMGLH</sequence>
<dbReference type="OrthoDB" id="2382033at2"/>
<dbReference type="EMBL" id="CP021434">
    <property type="protein sequence ID" value="ARU62937.1"/>
    <property type="molecule type" value="Genomic_DNA"/>
</dbReference>
<evidence type="ECO:0000313" key="2">
    <source>
        <dbReference type="EMBL" id="ARU62937.1"/>
    </source>
</evidence>
<name>A0A1Y0IR76_9BACL</name>
<keyword evidence="1" id="KW-0812">Transmembrane</keyword>
<evidence type="ECO:0000313" key="3">
    <source>
        <dbReference type="Proteomes" id="UP000195437"/>
    </source>
</evidence>
<gene>
    <name evidence="2" type="ORF">CBW65_19585</name>
</gene>
<organism evidence="2 3">
    <name type="scientific">Tumebacillus avium</name>
    <dbReference type="NCBI Taxonomy" id="1903704"/>
    <lineage>
        <taxon>Bacteria</taxon>
        <taxon>Bacillati</taxon>
        <taxon>Bacillota</taxon>
        <taxon>Bacilli</taxon>
        <taxon>Bacillales</taxon>
        <taxon>Alicyclobacillaceae</taxon>
        <taxon>Tumebacillus</taxon>
    </lineage>
</organism>
<reference evidence="3" key="1">
    <citation type="submission" date="2017-05" db="EMBL/GenBank/DDBJ databases">
        <authorList>
            <person name="Sung H."/>
        </authorList>
    </citation>
    <scope>NUCLEOTIDE SEQUENCE [LARGE SCALE GENOMIC DNA]</scope>
    <source>
        <strain evidence="3">AR23208</strain>
    </source>
</reference>
<keyword evidence="1" id="KW-1133">Transmembrane helix</keyword>
<accession>A0A1Y0IR76</accession>
<proteinExistence type="predicted"/>
<dbReference type="Proteomes" id="UP000195437">
    <property type="component" value="Chromosome"/>
</dbReference>
<protein>
    <submittedName>
        <fullName evidence="2">Uncharacterized protein</fullName>
    </submittedName>
</protein>
<dbReference type="RefSeq" id="WP_087458287.1">
    <property type="nucleotide sequence ID" value="NZ_CP021434.1"/>
</dbReference>
<dbReference type="AlphaFoldDB" id="A0A1Y0IR76"/>
<feature type="transmembrane region" description="Helical" evidence="1">
    <location>
        <begin position="65"/>
        <end position="88"/>
    </location>
</feature>
<feature type="transmembrane region" description="Helical" evidence="1">
    <location>
        <begin position="20"/>
        <end position="53"/>
    </location>
</feature>
<dbReference type="KEGG" id="tum:CBW65_19585"/>
<keyword evidence="3" id="KW-1185">Reference proteome</keyword>